<dbReference type="KEGG" id="kpf:IX53_06085"/>
<dbReference type="ESTHER" id="9bact-a0a0g2zfb4">
    <property type="family name" value="FAE-Bacterial-promiscuous"/>
</dbReference>
<dbReference type="GO" id="GO:0052689">
    <property type="term" value="F:carboxylic ester hydrolase activity"/>
    <property type="evidence" value="ECO:0007669"/>
    <property type="project" value="TreeGrafter"/>
</dbReference>
<organism evidence="2 3">
    <name type="scientific">Kosmotoga pacifica</name>
    <dbReference type="NCBI Taxonomy" id="1330330"/>
    <lineage>
        <taxon>Bacteria</taxon>
        <taxon>Thermotogati</taxon>
        <taxon>Thermotogota</taxon>
        <taxon>Thermotogae</taxon>
        <taxon>Kosmotogales</taxon>
        <taxon>Kosmotogaceae</taxon>
        <taxon>Kosmotoga</taxon>
    </lineage>
</organism>
<dbReference type="STRING" id="1330330.IX53_06085"/>
<dbReference type="EMBL" id="CP011232">
    <property type="protein sequence ID" value="AKI97458.1"/>
    <property type="molecule type" value="Genomic_DNA"/>
</dbReference>
<dbReference type="InterPro" id="IPR001375">
    <property type="entry name" value="Peptidase_S9_cat"/>
</dbReference>
<dbReference type="GO" id="GO:0006508">
    <property type="term" value="P:proteolysis"/>
    <property type="evidence" value="ECO:0007669"/>
    <property type="project" value="InterPro"/>
</dbReference>
<evidence type="ECO:0000313" key="2">
    <source>
        <dbReference type="EMBL" id="AKI97458.1"/>
    </source>
</evidence>
<dbReference type="GO" id="GO:0008236">
    <property type="term" value="F:serine-type peptidase activity"/>
    <property type="evidence" value="ECO:0007669"/>
    <property type="project" value="InterPro"/>
</dbReference>
<name>A0A0G2ZFB4_9BACT</name>
<reference evidence="2 3" key="1">
    <citation type="submission" date="2015-04" db="EMBL/GenBank/DDBJ databases">
        <title>Complete Genome Sequence of Kosmotoga pacifica SLHLJ1.</title>
        <authorList>
            <person name="Jiang L.J."/>
            <person name="Shao Z.Z."/>
            <person name="Jebbar M."/>
        </authorList>
    </citation>
    <scope>NUCLEOTIDE SEQUENCE [LARGE SCALE GENOMIC DNA]</scope>
    <source>
        <strain evidence="2 3">SLHLJ1</strain>
    </source>
</reference>
<dbReference type="InterPro" id="IPR053145">
    <property type="entry name" value="AB_hydrolase_Est10"/>
</dbReference>
<dbReference type="AlphaFoldDB" id="A0A0G2ZFB4"/>
<dbReference type="PANTHER" id="PTHR43265">
    <property type="entry name" value="ESTERASE ESTD"/>
    <property type="match status" value="1"/>
</dbReference>
<dbReference type="PANTHER" id="PTHR43265:SF1">
    <property type="entry name" value="ESTERASE ESTD"/>
    <property type="match status" value="1"/>
</dbReference>
<dbReference type="PATRIC" id="fig|1330330.3.peg.1232"/>
<dbReference type="Gene3D" id="3.40.50.1820">
    <property type="entry name" value="alpha/beta hydrolase"/>
    <property type="match status" value="1"/>
</dbReference>
<dbReference type="InterPro" id="IPR029058">
    <property type="entry name" value="AB_hydrolase_fold"/>
</dbReference>
<keyword evidence="3" id="KW-1185">Reference proteome</keyword>
<evidence type="ECO:0000259" key="1">
    <source>
        <dbReference type="Pfam" id="PF00326"/>
    </source>
</evidence>
<sequence length="254" mass="28790">MVEKIPFFIGEEGKRLFGIIQKPEGEGKFPLVIFSHGFTGSHLEPHFIFRRAADALCENGIVSVRFDFFGSGNSDGEFEEMTLDTELADLERIYNYVLSLPYVAKGRIGFLGFSMGGVITAMFSGKHPEIPCAVCLWAPAILNKEIFVFQREKMNKDFDKRGLLDIGGLYISEKFYKSVVQENSYEYLKRYMGPVRIIHGTSDEAVPFSHSEMVAMERGYELITIEGAGHTFNNRSEVDQLIKSTTDFFVSWLK</sequence>
<evidence type="ECO:0000313" key="3">
    <source>
        <dbReference type="Proteomes" id="UP000035159"/>
    </source>
</evidence>
<feature type="domain" description="Peptidase S9 prolyl oligopeptidase catalytic" evidence="1">
    <location>
        <begin position="52"/>
        <end position="254"/>
    </location>
</feature>
<proteinExistence type="predicted"/>
<dbReference type="Proteomes" id="UP000035159">
    <property type="component" value="Chromosome"/>
</dbReference>
<dbReference type="Pfam" id="PF00326">
    <property type="entry name" value="Peptidase_S9"/>
    <property type="match status" value="1"/>
</dbReference>
<accession>A0A0G2ZFB4</accession>
<protein>
    <recommendedName>
        <fullName evidence="1">Peptidase S9 prolyl oligopeptidase catalytic domain-containing protein</fullName>
    </recommendedName>
</protein>
<dbReference type="SUPFAM" id="SSF53474">
    <property type="entry name" value="alpha/beta-Hydrolases"/>
    <property type="match status" value="1"/>
</dbReference>
<gene>
    <name evidence="2" type="ORF">IX53_06085</name>
</gene>